<dbReference type="Proteomes" id="UP000623467">
    <property type="component" value="Unassembled WGS sequence"/>
</dbReference>
<name>A0A8H6U1S2_9AGAR</name>
<sequence length="216" mass="23219">MFSRSDHHHVGSPIPATTLTLPSPLKSTNSDRLTAQYQRLECLLESALATAVLISDAAGSAPYSDHILDVLAALSRRIAVPTTATPHPDPPTVTDSDHFPATAADTAPSLGANETKRCHVSYARAVSAETSVLAPQPETSQPDIVIRFADAPDGPPRRATPGGIFTALHDALSPTNRLFAGVRWTHNWNLIIQIEPGTGTTSFMIEKYALRIWEII</sequence>
<gene>
    <name evidence="2" type="ORF">MSAN_02488900</name>
</gene>
<feature type="region of interest" description="Disordered" evidence="1">
    <location>
        <begin position="1"/>
        <end position="25"/>
    </location>
</feature>
<protein>
    <submittedName>
        <fullName evidence="2">Uncharacterized protein</fullName>
    </submittedName>
</protein>
<comment type="caution">
    <text evidence="2">The sequence shown here is derived from an EMBL/GenBank/DDBJ whole genome shotgun (WGS) entry which is preliminary data.</text>
</comment>
<keyword evidence="3" id="KW-1185">Reference proteome</keyword>
<proteinExistence type="predicted"/>
<accession>A0A8H6U1S2</accession>
<organism evidence="2 3">
    <name type="scientific">Mycena sanguinolenta</name>
    <dbReference type="NCBI Taxonomy" id="230812"/>
    <lineage>
        <taxon>Eukaryota</taxon>
        <taxon>Fungi</taxon>
        <taxon>Dikarya</taxon>
        <taxon>Basidiomycota</taxon>
        <taxon>Agaricomycotina</taxon>
        <taxon>Agaricomycetes</taxon>
        <taxon>Agaricomycetidae</taxon>
        <taxon>Agaricales</taxon>
        <taxon>Marasmiineae</taxon>
        <taxon>Mycenaceae</taxon>
        <taxon>Mycena</taxon>
    </lineage>
</organism>
<dbReference type="EMBL" id="JACAZH010000085">
    <property type="protein sequence ID" value="KAF7328283.1"/>
    <property type="molecule type" value="Genomic_DNA"/>
</dbReference>
<dbReference type="OrthoDB" id="10623124at2759"/>
<reference evidence="2" key="1">
    <citation type="submission" date="2020-05" db="EMBL/GenBank/DDBJ databases">
        <title>Mycena genomes resolve the evolution of fungal bioluminescence.</title>
        <authorList>
            <person name="Tsai I.J."/>
        </authorList>
    </citation>
    <scope>NUCLEOTIDE SEQUENCE</scope>
    <source>
        <strain evidence="2">160909Yilan</strain>
    </source>
</reference>
<feature type="compositionally biased region" description="Low complexity" evidence="1">
    <location>
        <begin position="12"/>
        <end position="25"/>
    </location>
</feature>
<evidence type="ECO:0000256" key="1">
    <source>
        <dbReference type="SAM" id="MobiDB-lite"/>
    </source>
</evidence>
<evidence type="ECO:0000313" key="2">
    <source>
        <dbReference type="EMBL" id="KAF7328283.1"/>
    </source>
</evidence>
<dbReference type="AlphaFoldDB" id="A0A8H6U1S2"/>
<evidence type="ECO:0000313" key="3">
    <source>
        <dbReference type="Proteomes" id="UP000623467"/>
    </source>
</evidence>